<dbReference type="EMBL" id="LXQA010805316">
    <property type="protein sequence ID" value="MCI71847.1"/>
    <property type="molecule type" value="Genomic_DNA"/>
</dbReference>
<sequence>DMNEGEDPAGSRGKCKSISNDYDTELDKDKEAVNTDLVFSDGDYEYDPDEMNKRIC</sequence>
<accession>A0A392UGL9</accession>
<feature type="non-terminal residue" evidence="2">
    <location>
        <position position="1"/>
    </location>
</feature>
<reference evidence="2 3" key="1">
    <citation type="journal article" date="2018" name="Front. Plant Sci.">
        <title>Red Clover (Trifolium pratense) and Zigzag Clover (T. medium) - A Picture of Genomic Similarities and Differences.</title>
        <authorList>
            <person name="Dluhosova J."/>
            <person name="Istvanek J."/>
            <person name="Nedelnik J."/>
            <person name="Repkova J."/>
        </authorList>
    </citation>
    <scope>NUCLEOTIDE SEQUENCE [LARGE SCALE GENOMIC DNA]</scope>
    <source>
        <strain evidence="3">cv. 10/8</strain>
        <tissue evidence="2">Leaf</tissue>
    </source>
</reference>
<evidence type="ECO:0000256" key="1">
    <source>
        <dbReference type="SAM" id="MobiDB-lite"/>
    </source>
</evidence>
<name>A0A392UGL9_9FABA</name>
<dbReference type="Proteomes" id="UP000265520">
    <property type="component" value="Unassembled WGS sequence"/>
</dbReference>
<dbReference type="AlphaFoldDB" id="A0A392UGL9"/>
<comment type="caution">
    <text evidence="2">The sequence shown here is derived from an EMBL/GenBank/DDBJ whole genome shotgun (WGS) entry which is preliminary data.</text>
</comment>
<keyword evidence="3" id="KW-1185">Reference proteome</keyword>
<proteinExistence type="predicted"/>
<feature type="non-terminal residue" evidence="2">
    <location>
        <position position="56"/>
    </location>
</feature>
<evidence type="ECO:0000313" key="2">
    <source>
        <dbReference type="EMBL" id="MCI71847.1"/>
    </source>
</evidence>
<organism evidence="2 3">
    <name type="scientific">Trifolium medium</name>
    <dbReference type="NCBI Taxonomy" id="97028"/>
    <lineage>
        <taxon>Eukaryota</taxon>
        <taxon>Viridiplantae</taxon>
        <taxon>Streptophyta</taxon>
        <taxon>Embryophyta</taxon>
        <taxon>Tracheophyta</taxon>
        <taxon>Spermatophyta</taxon>
        <taxon>Magnoliopsida</taxon>
        <taxon>eudicotyledons</taxon>
        <taxon>Gunneridae</taxon>
        <taxon>Pentapetalae</taxon>
        <taxon>rosids</taxon>
        <taxon>fabids</taxon>
        <taxon>Fabales</taxon>
        <taxon>Fabaceae</taxon>
        <taxon>Papilionoideae</taxon>
        <taxon>50 kb inversion clade</taxon>
        <taxon>NPAAA clade</taxon>
        <taxon>Hologalegina</taxon>
        <taxon>IRL clade</taxon>
        <taxon>Trifolieae</taxon>
        <taxon>Trifolium</taxon>
    </lineage>
</organism>
<protein>
    <submittedName>
        <fullName evidence="2">Uncharacterized protein</fullName>
    </submittedName>
</protein>
<feature type="region of interest" description="Disordered" evidence="1">
    <location>
        <begin position="1"/>
        <end position="27"/>
    </location>
</feature>
<evidence type="ECO:0000313" key="3">
    <source>
        <dbReference type="Proteomes" id="UP000265520"/>
    </source>
</evidence>